<dbReference type="EMBL" id="JH921437">
    <property type="protein sequence ID" value="EKD17028.1"/>
    <property type="molecule type" value="Genomic_DNA"/>
</dbReference>
<dbReference type="InParanoid" id="K1X8K9"/>
<keyword evidence="4" id="KW-1185">Reference proteome</keyword>
<dbReference type="HOGENOM" id="CLU_1366497_0_0_1"/>
<evidence type="ECO:0000256" key="2">
    <source>
        <dbReference type="SAM" id="SignalP"/>
    </source>
</evidence>
<gene>
    <name evidence="3" type="ORF">MBM_04605</name>
</gene>
<accession>K1X8K9</accession>
<dbReference type="OrthoDB" id="10440336at2759"/>
<dbReference type="KEGG" id="mbe:MBM_04605"/>
<protein>
    <recommendedName>
        <fullName evidence="5">GPI anchored protein</fullName>
    </recommendedName>
</protein>
<feature type="region of interest" description="Disordered" evidence="1">
    <location>
        <begin position="74"/>
        <end position="102"/>
    </location>
</feature>
<feature type="chain" id="PRO_5003855232" description="GPI anchored protein" evidence="2">
    <location>
        <begin position="18"/>
        <end position="200"/>
    </location>
</feature>
<evidence type="ECO:0000256" key="1">
    <source>
        <dbReference type="SAM" id="MobiDB-lite"/>
    </source>
</evidence>
<feature type="compositionally biased region" description="Pro residues" evidence="1">
    <location>
        <begin position="88"/>
        <end position="102"/>
    </location>
</feature>
<sequence length="200" mass="20707">MQLKNILVLALASAAIAKPQNNNDNNDDNNDDNDIFDFDDRVEDRIESLYEGATSRGGDWWKSVQGDATALLGSITSGTLNDSNRTPSPSPTHPNFKSPPNPISSFLATEINAFTSTASPDARASSLIDEIKSEASARLSSIEGRLSSATPSLTPVATFTTTNAAGETVVSTSLSAGVAPLPTGAIGAMLFGGAAVFAAM</sequence>
<proteinExistence type="predicted"/>
<feature type="signal peptide" evidence="2">
    <location>
        <begin position="1"/>
        <end position="17"/>
    </location>
</feature>
<feature type="compositionally biased region" description="Polar residues" evidence="1">
    <location>
        <begin position="74"/>
        <end position="87"/>
    </location>
</feature>
<evidence type="ECO:0000313" key="3">
    <source>
        <dbReference type="EMBL" id="EKD17028.1"/>
    </source>
</evidence>
<keyword evidence="2" id="KW-0732">Signal</keyword>
<evidence type="ECO:0008006" key="5">
    <source>
        <dbReference type="Google" id="ProtNLM"/>
    </source>
</evidence>
<reference evidence="3 4" key="1">
    <citation type="journal article" date="2012" name="BMC Genomics">
        <title>Sequencing the genome of Marssonina brunnea reveals fungus-poplar co-evolution.</title>
        <authorList>
            <person name="Zhu S."/>
            <person name="Cao Y.-Z."/>
            <person name="Jiang C."/>
            <person name="Tan B.-Y."/>
            <person name="Wang Z."/>
            <person name="Feng S."/>
            <person name="Zhang L."/>
            <person name="Su X.-H."/>
            <person name="Brejova B."/>
            <person name="Vinar T."/>
            <person name="Xu M."/>
            <person name="Wang M.-X."/>
            <person name="Zhang S.-G."/>
            <person name="Huang M.-R."/>
            <person name="Wu R."/>
            <person name="Zhou Y."/>
        </authorList>
    </citation>
    <scope>NUCLEOTIDE SEQUENCE [LARGE SCALE GENOMIC DNA]</scope>
    <source>
        <strain evidence="3 4">MB_m1</strain>
    </source>
</reference>
<name>K1X8K9_MARBU</name>
<evidence type="ECO:0000313" key="4">
    <source>
        <dbReference type="Proteomes" id="UP000006753"/>
    </source>
</evidence>
<dbReference type="AlphaFoldDB" id="K1X8K9"/>
<organism evidence="3 4">
    <name type="scientific">Marssonina brunnea f. sp. multigermtubi (strain MB_m1)</name>
    <name type="common">Marssonina leaf spot fungus</name>
    <dbReference type="NCBI Taxonomy" id="1072389"/>
    <lineage>
        <taxon>Eukaryota</taxon>
        <taxon>Fungi</taxon>
        <taxon>Dikarya</taxon>
        <taxon>Ascomycota</taxon>
        <taxon>Pezizomycotina</taxon>
        <taxon>Leotiomycetes</taxon>
        <taxon>Helotiales</taxon>
        <taxon>Drepanopezizaceae</taxon>
        <taxon>Drepanopeziza</taxon>
    </lineage>
</organism>
<dbReference type="Proteomes" id="UP000006753">
    <property type="component" value="Unassembled WGS sequence"/>
</dbReference>